<gene>
    <name evidence="2" type="ORF">DVH24_013509</name>
</gene>
<sequence>MSSSSHKNDDGVPSYSGAERAIKFHPYYFVLNEANELVPTCVQNSWRVYTDYRKINSTTHNDHFPIPFIDQMFERLAGHSHYCFLDGYSGYNHIAVALKDQEKMTFTSKTDVAKNKPADTHSNIRGNGIKDED</sequence>
<dbReference type="PANTHER" id="PTHR24559">
    <property type="entry name" value="TRANSPOSON TY3-I GAG-POL POLYPROTEIN"/>
    <property type="match status" value="1"/>
</dbReference>
<feature type="region of interest" description="Disordered" evidence="1">
    <location>
        <begin position="109"/>
        <end position="133"/>
    </location>
</feature>
<dbReference type="AlphaFoldDB" id="A0A498HPI9"/>
<name>A0A498HPI9_MALDO</name>
<evidence type="ECO:0000313" key="3">
    <source>
        <dbReference type="Proteomes" id="UP000290289"/>
    </source>
</evidence>
<dbReference type="Gene3D" id="3.30.70.270">
    <property type="match status" value="1"/>
</dbReference>
<comment type="caution">
    <text evidence="2">The sequence shown here is derived from an EMBL/GenBank/DDBJ whole genome shotgun (WGS) entry which is preliminary data.</text>
</comment>
<organism evidence="2 3">
    <name type="scientific">Malus domestica</name>
    <name type="common">Apple</name>
    <name type="synonym">Pyrus malus</name>
    <dbReference type="NCBI Taxonomy" id="3750"/>
    <lineage>
        <taxon>Eukaryota</taxon>
        <taxon>Viridiplantae</taxon>
        <taxon>Streptophyta</taxon>
        <taxon>Embryophyta</taxon>
        <taxon>Tracheophyta</taxon>
        <taxon>Spermatophyta</taxon>
        <taxon>Magnoliopsida</taxon>
        <taxon>eudicotyledons</taxon>
        <taxon>Gunneridae</taxon>
        <taxon>Pentapetalae</taxon>
        <taxon>rosids</taxon>
        <taxon>fabids</taxon>
        <taxon>Rosales</taxon>
        <taxon>Rosaceae</taxon>
        <taxon>Amygdaloideae</taxon>
        <taxon>Maleae</taxon>
        <taxon>Malus</taxon>
    </lineage>
</organism>
<dbReference type="Proteomes" id="UP000290289">
    <property type="component" value="Chromosome 16"/>
</dbReference>
<dbReference type="PANTHER" id="PTHR24559:SF444">
    <property type="entry name" value="REVERSE TRANSCRIPTASE DOMAIN-CONTAINING PROTEIN"/>
    <property type="match status" value="1"/>
</dbReference>
<dbReference type="Gene3D" id="3.10.10.10">
    <property type="entry name" value="HIV Type 1 Reverse Transcriptase, subunit A, domain 1"/>
    <property type="match status" value="1"/>
</dbReference>
<dbReference type="EMBL" id="RDQH01000342">
    <property type="protein sequence ID" value="RXH70763.1"/>
    <property type="molecule type" value="Genomic_DNA"/>
</dbReference>
<evidence type="ECO:0000313" key="2">
    <source>
        <dbReference type="EMBL" id="RXH70763.1"/>
    </source>
</evidence>
<protein>
    <recommendedName>
        <fullName evidence="4">Reverse transcriptase domain-containing protein</fullName>
    </recommendedName>
</protein>
<dbReference type="SUPFAM" id="SSF56672">
    <property type="entry name" value="DNA/RNA polymerases"/>
    <property type="match status" value="1"/>
</dbReference>
<dbReference type="InterPro" id="IPR043128">
    <property type="entry name" value="Rev_trsase/Diguanyl_cyclase"/>
</dbReference>
<dbReference type="InterPro" id="IPR053134">
    <property type="entry name" value="RNA-dir_DNA_polymerase"/>
</dbReference>
<keyword evidence="3" id="KW-1185">Reference proteome</keyword>
<reference evidence="2 3" key="1">
    <citation type="submission" date="2018-10" db="EMBL/GenBank/DDBJ databases">
        <title>A high-quality apple genome assembly.</title>
        <authorList>
            <person name="Hu J."/>
        </authorList>
    </citation>
    <scope>NUCLEOTIDE SEQUENCE [LARGE SCALE GENOMIC DNA]</scope>
    <source>
        <strain evidence="3">cv. HFTH1</strain>
        <tissue evidence="2">Young leaf</tissue>
    </source>
</reference>
<evidence type="ECO:0008006" key="4">
    <source>
        <dbReference type="Google" id="ProtNLM"/>
    </source>
</evidence>
<dbReference type="InterPro" id="IPR043502">
    <property type="entry name" value="DNA/RNA_pol_sf"/>
</dbReference>
<proteinExistence type="predicted"/>
<evidence type="ECO:0000256" key="1">
    <source>
        <dbReference type="SAM" id="MobiDB-lite"/>
    </source>
</evidence>
<accession>A0A498HPI9</accession>